<dbReference type="PROSITE" id="PS51257">
    <property type="entry name" value="PROKAR_LIPOPROTEIN"/>
    <property type="match status" value="1"/>
</dbReference>
<evidence type="ECO:0000313" key="2">
    <source>
        <dbReference type="EMBL" id="TMR12147.1"/>
    </source>
</evidence>
<proteinExistence type="predicted"/>
<sequence>MIKLAITPAGGVWFSCGPIRGVSPPGFGRFRGSHAPGCGIRIGTAVAGPNGISSAPFPVDGAVERQEQRRRGKSGDGEEHCIGVKSAEGQRSNLPKARR</sequence>
<evidence type="ECO:0000313" key="3">
    <source>
        <dbReference type="Proteomes" id="UP000309128"/>
    </source>
</evidence>
<dbReference type="EMBL" id="VCKY01000140">
    <property type="protein sequence ID" value="TMR12147.1"/>
    <property type="molecule type" value="Genomic_DNA"/>
</dbReference>
<name>A0A5S4F825_9ACTN</name>
<keyword evidence="3" id="KW-1185">Reference proteome</keyword>
<feature type="compositionally biased region" description="Basic and acidic residues" evidence="1">
    <location>
        <begin position="62"/>
        <end position="82"/>
    </location>
</feature>
<organism evidence="2 3">
    <name type="scientific">Nonomuraea turkmeniaca</name>
    <dbReference type="NCBI Taxonomy" id="103838"/>
    <lineage>
        <taxon>Bacteria</taxon>
        <taxon>Bacillati</taxon>
        <taxon>Actinomycetota</taxon>
        <taxon>Actinomycetes</taxon>
        <taxon>Streptosporangiales</taxon>
        <taxon>Streptosporangiaceae</taxon>
        <taxon>Nonomuraea</taxon>
    </lineage>
</organism>
<comment type="caution">
    <text evidence="2">The sequence shown here is derived from an EMBL/GenBank/DDBJ whole genome shotgun (WGS) entry which is preliminary data.</text>
</comment>
<gene>
    <name evidence="2" type="ORF">ETD86_33470</name>
</gene>
<reference evidence="2 3" key="1">
    <citation type="submission" date="2019-05" db="EMBL/GenBank/DDBJ databases">
        <title>Draft genome sequence of Nonomuraea turkmeniaca DSM 43926.</title>
        <authorList>
            <person name="Saricaoglu S."/>
            <person name="Isik K."/>
        </authorList>
    </citation>
    <scope>NUCLEOTIDE SEQUENCE [LARGE SCALE GENOMIC DNA]</scope>
    <source>
        <strain evidence="2 3">DSM 43926</strain>
    </source>
</reference>
<feature type="region of interest" description="Disordered" evidence="1">
    <location>
        <begin position="48"/>
        <end position="99"/>
    </location>
</feature>
<evidence type="ECO:0000256" key="1">
    <source>
        <dbReference type="SAM" id="MobiDB-lite"/>
    </source>
</evidence>
<accession>A0A5S4F825</accession>
<protein>
    <submittedName>
        <fullName evidence="2">Uncharacterized protein</fullName>
    </submittedName>
</protein>
<dbReference type="RefSeq" id="WP_138670647.1">
    <property type="nucleotide sequence ID" value="NZ_VCKY01000140.1"/>
</dbReference>
<dbReference type="AlphaFoldDB" id="A0A5S4F825"/>
<dbReference type="Proteomes" id="UP000309128">
    <property type="component" value="Unassembled WGS sequence"/>
</dbReference>